<comment type="catalytic activity">
    <reaction evidence="9">
        <text>(1S,2R)-1-C-(indol-3-yl)glycerol 3-phosphate + L-serine = D-glyceraldehyde 3-phosphate + L-tryptophan + H2O</text>
        <dbReference type="Rhea" id="RHEA:10532"/>
        <dbReference type="ChEBI" id="CHEBI:15377"/>
        <dbReference type="ChEBI" id="CHEBI:33384"/>
        <dbReference type="ChEBI" id="CHEBI:57912"/>
        <dbReference type="ChEBI" id="CHEBI:58866"/>
        <dbReference type="ChEBI" id="CHEBI:59776"/>
        <dbReference type="EC" id="4.2.1.20"/>
    </reaction>
</comment>
<keyword evidence="7" id="KW-0057">Aromatic amino acid biosynthesis</keyword>
<comment type="pathway">
    <text evidence="2">Amino-acid biosynthesis; L-tryptophan biosynthesis; L-tryptophan from chorismate: step 5/5.</text>
</comment>
<evidence type="ECO:0000256" key="8">
    <source>
        <dbReference type="ARBA" id="ARBA00023239"/>
    </source>
</evidence>
<name>A0A382YPK1_9ZZZZ</name>
<keyword evidence="5" id="KW-0028">Amino-acid biosynthesis</keyword>
<comment type="subunit">
    <text evidence="3">Tetramer of two alpha and two beta chains.</text>
</comment>
<dbReference type="Gene3D" id="3.20.20.70">
    <property type="entry name" value="Aldolase class I"/>
    <property type="match status" value="1"/>
</dbReference>
<proteinExistence type="inferred from homology"/>
<keyword evidence="8" id="KW-0456">Lyase</keyword>
<dbReference type="EC" id="4.2.1.20" evidence="4"/>
<dbReference type="GO" id="GO:0005829">
    <property type="term" value="C:cytosol"/>
    <property type="evidence" value="ECO:0007669"/>
    <property type="project" value="TreeGrafter"/>
</dbReference>
<evidence type="ECO:0000313" key="10">
    <source>
        <dbReference type="EMBL" id="SVD84438.1"/>
    </source>
</evidence>
<evidence type="ECO:0000256" key="7">
    <source>
        <dbReference type="ARBA" id="ARBA00023141"/>
    </source>
</evidence>
<dbReference type="InterPro" id="IPR013785">
    <property type="entry name" value="Aldolase_TIM"/>
</dbReference>
<evidence type="ECO:0000256" key="4">
    <source>
        <dbReference type="ARBA" id="ARBA00012043"/>
    </source>
</evidence>
<evidence type="ECO:0000256" key="1">
    <source>
        <dbReference type="ARBA" id="ARBA00003365"/>
    </source>
</evidence>
<dbReference type="AlphaFoldDB" id="A0A382YPK1"/>
<dbReference type="InterPro" id="IPR002028">
    <property type="entry name" value="Trp_synthase_suA"/>
</dbReference>
<reference evidence="10" key="1">
    <citation type="submission" date="2018-05" db="EMBL/GenBank/DDBJ databases">
        <authorList>
            <person name="Lanie J.A."/>
            <person name="Ng W.-L."/>
            <person name="Kazmierczak K.M."/>
            <person name="Andrzejewski T.M."/>
            <person name="Davidsen T.M."/>
            <person name="Wayne K.J."/>
            <person name="Tettelin H."/>
            <person name="Glass J.I."/>
            <person name="Rusch D."/>
            <person name="Podicherti R."/>
            <person name="Tsui H.-C.T."/>
            <person name="Winkler M.E."/>
        </authorList>
    </citation>
    <scope>NUCLEOTIDE SEQUENCE</scope>
</reference>
<evidence type="ECO:0000256" key="5">
    <source>
        <dbReference type="ARBA" id="ARBA00022605"/>
    </source>
</evidence>
<comment type="function">
    <text evidence="1">The alpha subunit is responsible for the aldol cleavage of indoleglycerol phosphate to indole and glyceraldehyde 3-phosphate.</text>
</comment>
<dbReference type="Pfam" id="PF00290">
    <property type="entry name" value="Trp_syntA"/>
    <property type="match status" value="1"/>
</dbReference>
<dbReference type="PROSITE" id="PS00167">
    <property type="entry name" value="TRP_SYNTHASE_ALPHA"/>
    <property type="match status" value="1"/>
</dbReference>
<dbReference type="NCBIfam" id="TIGR00262">
    <property type="entry name" value="trpA"/>
    <property type="match status" value="1"/>
</dbReference>
<feature type="non-terminal residue" evidence="10">
    <location>
        <position position="1"/>
    </location>
</feature>
<dbReference type="FunFam" id="3.20.20.70:FF:000037">
    <property type="entry name" value="Tryptophan synthase alpha chain"/>
    <property type="match status" value="1"/>
</dbReference>
<evidence type="ECO:0000256" key="9">
    <source>
        <dbReference type="ARBA" id="ARBA00049047"/>
    </source>
</evidence>
<accession>A0A382YPK1</accession>
<dbReference type="CDD" id="cd04724">
    <property type="entry name" value="Tryptophan_synthase_alpha"/>
    <property type="match status" value="1"/>
</dbReference>
<sequence length="253" mass="27487">KALIPFLTAGDPSPNITASLMHELVLAGSDIIELGVPFSDPMADGPVIQRASERALAQNTNTDDVFNIVADFRTKDKTTPVILMGYSNPIEIMGYSKFTKKASNAGVDGLIVVDLPPEESSDLQEALTLYDIDQIFLLSPTTIDKRLKMICEAASGFLYYVSLKGVTGSNQLDIKMVEEKINEIRTKTTLPLAVGFGIKDAQVAECVGRISDAVVIGSALVEIIAKYAKNTKEMKKRISSFISSLRKVLDNIQ</sequence>
<protein>
    <recommendedName>
        <fullName evidence="4">tryptophan synthase</fullName>
        <ecNumber evidence="4">4.2.1.20</ecNumber>
    </recommendedName>
</protein>
<dbReference type="InterPro" id="IPR011060">
    <property type="entry name" value="RibuloseP-bd_barrel"/>
</dbReference>
<dbReference type="PANTHER" id="PTHR43406">
    <property type="entry name" value="TRYPTOPHAN SYNTHASE, ALPHA CHAIN"/>
    <property type="match status" value="1"/>
</dbReference>
<dbReference type="InterPro" id="IPR018204">
    <property type="entry name" value="Trp_synthase_alpha_AS"/>
</dbReference>
<dbReference type="UniPathway" id="UPA00035">
    <property type="reaction ID" value="UER00044"/>
</dbReference>
<evidence type="ECO:0000256" key="6">
    <source>
        <dbReference type="ARBA" id="ARBA00022822"/>
    </source>
</evidence>
<evidence type="ECO:0000256" key="3">
    <source>
        <dbReference type="ARBA" id="ARBA00011270"/>
    </source>
</evidence>
<dbReference type="EMBL" id="UINC01177026">
    <property type="protein sequence ID" value="SVD84438.1"/>
    <property type="molecule type" value="Genomic_DNA"/>
</dbReference>
<dbReference type="SUPFAM" id="SSF51366">
    <property type="entry name" value="Ribulose-phoshate binding barrel"/>
    <property type="match status" value="1"/>
</dbReference>
<keyword evidence="6" id="KW-0822">Tryptophan biosynthesis</keyword>
<evidence type="ECO:0000256" key="2">
    <source>
        <dbReference type="ARBA" id="ARBA00004733"/>
    </source>
</evidence>
<dbReference type="PANTHER" id="PTHR43406:SF1">
    <property type="entry name" value="TRYPTOPHAN SYNTHASE ALPHA CHAIN, CHLOROPLASTIC"/>
    <property type="match status" value="1"/>
</dbReference>
<dbReference type="HAMAP" id="MF_00131">
    <property type="entry name" value="Trp_synth_alpha"/>
    <property type="match status" value="1"/>
</dbReference>
<dbReference type="GO" id="GO:0004834">
    <property type="term" value="F:tryptophan synthase activity"/>
    <property type="evidence" value="ECO:0007669"/>
    <property type="project" value="UniProtKB-EC"/>
</dbReference>
<gene>
    <name evidence="10" type="ORF">METZ01_LOCUS437292</name>
</gene>
<organism evidence="10">
    <name type="scientific">marine metagenome</name>
    <dbReference type="NCBI Taxonomy" id="408172"/>
    <lineage>
        <taxon>unclassified sequences</taxon>
        <taxon>metagenomes</taxon>
        <taxon>ecological metagenomes</taxon>
    </lineage>
</organism>